<gene>
    <name evidence="1" type="ORF">EVAR_49921_1</name>
</gene>
<comment type="caution">
    <text evidence="1">The sequence shown here is derived from an EMBL/GenBank/DDBJ whole genome shotgun (WGS) entry which is preliminary data.</text>
</comment>
<name>A0A4C1Y555_EUMVA</name>
<accession>A0A4C1Y555</accession>
<reference evidence="1 2" key="1">
    <citation type="journal article" date="2019" name="Commun. Biol.">
        <title>The bagworm genome reveals a unique fibroin gene that provides high tensile strength.</title>
        <authorList>
            <person name="Kono N."/>
            <person name="Nakamura H."/>
            <person name="Ohtoshi R."/>
            <person name="Tomita M."/>
            <person name="Numata K."/>
            <person name="Arakawa K."/>
        </authorList>
    </citation>
    <scope>NUCLEOTIDE SEQUENCE [LARGE SCALE GENOMIC DNA]</scope>
</reference>
<evidence type="ECO:0000313" key="2">
    <source>
        <dbReference type="Proteomes" id="UP000299102"/>
    </source>
</evidence>
<dbReference type="AlphaFoldDB" id="A0A4C1Y555"/>
<keyword evidence="2" id="KW-1185">Reference proteome</keyword>
<sequence length="80" mass="8969">MLLAFALSCARADYECILSSSIDRPITNPYQITSTRSADRLLARAIHQNGKSLIMQARRPRVRRRRPPACVVLFAAVLTV</sequence>
<dbReference type="EMBL" id="BGZK01001048">
    <property type="protein sequence ID" value="GBP69669.1"/>
    <property type="molecule type" value="Genomic_DNA"/>
</dbReference>
<protein>
    <submittedName>
        <fullName evidence="1">Uncharacterized protein</fullName>
    </submittedName>
</protein>
<proteinExistence type="predicted"/>
<organism evidence="1 2">
    <name type="scientific">Eumeta variegata</name>
    <name type="common">Bagworm moth</name>
    <name type="synonym">Eumeta japonica</name>
    <dbReference type="NCBI Taxonomy" id="151549"/>
    <lineage>
        <taxon>Eukaryota</taxon>
        <taxon>Metazoa</taxon>
        <taxon>Ecdysozoa</taxon>
        <taxon>Arthropoda</taxon>
        <taxon>Hexapoda</taxon>
        <taxon>Insecta</taxon>
        <taxon>Pterygota</taxon>
        <taxon>Neoptera</taxon>
        <taxon>Endopterygota</taxon>
        <taxon>Lepidoptera</taxon>
        <taxon>Glossata</taxon>
        <taxon>Ditrysia</taxon>
        <taxon>Tineoidea</taxon>
        <taxon>Psychidae</taxon>
        <taxon>Oiketicinae</taxon>
        <taxon>Eumeta</taxon>
    </lineage>
</organism>
<evidence type="ECO:0000313" key="1">
    <source>
        <dbReference type="EMBL" id="GBP69669.1"/>
    </source>
</evidence>
<dbReference type="Proteomes" id="UP000299102">
    <property type="component" value="Unassembled WGS sequence"/>
</dbReference>